<keyword evidence="2" id="KW-1185">Reference proteome</keyword>
<proteinExistence type="predicted"/>
<dbReference type="Proteomes" id="UP000827260">
    <property type="component" value="Segment"/>
</dbReference>
<evidence type="ECO:0000313" key="2">
    <source>
        <dbReference type="Proteomes" id="UP000827260"/>
    </source>
</evidence>
<name>A0AAE8XYF3_9CAUD</name>
<protein>
    <submittedName>
        <fullName evidence="1">SPP1 gp17-like tail completion protein</fullName>
    </submittedName>
</protein>
<evidence type="ECO:0000313" key="1">
    <source>
        <dbReference type="EMBL" id="UBF22711.1"/>
    </source>
</evidence>
<reference evidence="1" key="1">
    <citation type="submission" date="2021-05" db="EMBL/GenBank/DDBJ databases">
        <title>Diversity, taxonomy and evolution of archaeal viruses of the class Caudoviricetes.</title>
        <authorList>
            <person name="Liu Y."/>
            <person name="Demina T.A."/>
            <person name="Roux S."/>
            <person name="Aiewsakun P."/>
            <person name="Kazlauskas D."/>
            <person name="Simmonds P."/>
            <person name="Prangishvili D."/>
            <person name="Oksanen H.M."/>
            <person name="Krupovic M."/>
        </authorList>
    </citation>
    <scope>NUCLEOTIDE SEQUENCE</scope>
    <source>
        <strain evidence="1">HRTV-27/27</strain>
    </source>
</reference>
<sequence length="169" mass="18488">MDADDVILLVLDRLRDALSIPVEFKGETDGVTVPGVVVSAEGPRRLSGRHGASTYAGPITDAVGNEIAEEHHVYQSLGLDVVVQTNDREERADVMEAVAAEFFPYEGNLSALGPDFHKLMVGDATSRDLMLREPAQYVYGRVLDFEYLQRFAVDGDTLTSIPYSADLVE</sequence>
<organism evidence="1 2">
    <name type="scientific">Halorubrum tailed virus 27</name>
    <dbReference type="NCBI Taxonomy" id="2878008"/>
    <lineage>
        <taxon>Viruses</taxon>
        <taxon>Duplodnaviria</taxon>
        <taxon>Heunggongvirae</taxon>
        <taxon>Uroviricota</taxon>
        <taxon>Caudoviricetes</taxon>
        <taxon>Thumleimavirales</taxon>
        <taxon>Hafunaviridae</taxon>
        <taxon>Minorvirus</taxon>
        <taxon>Minorvirus thailandense</taxon>
        <taxon>Minorvirus HRTV27</taxon>
    </lineage>
</organism>
<dbReference type="EMBL" id="MZ334522">
    <property type="protein sequence ID" value="UBF22711.1"/>
    <property type="molecule type" value="Genomic_DNA"/>
</dbReference>
<gene>
    <name evidence="1" type="ORF">HRTV-27_gp18</name>
</gene>
<accession>A0AAE8XYF3</accession>